<dbReference type="RefSeq" id="WP_231995384.1">
    <property type="nucleotide sequence ID" value="NZ_AP015032.1"/>
</dbReference>
<accession>A0A1L7NPY1</accession>
<proteinExistence type="predicted"/>
<dbReference type="EMBL" id="AP015032">
    <property type="protein sequence ID" value="BAW27529.1"/>
    <property type="molecule type" value="Genomic_DNA"/>
</dbReference>
<keyword evidence="1" id="KW-0614">Plasmid</keyword>
<reference evidence="1 2" key="1">
    <citation type="submission" date="2015-11" db="EMBL/GenBank/DDBJ databases">
        <title>Complete genome sequencing of a biphenyl-degrading bacterium, Pseudomonas putida KF715 (=NBRC110667).</title>
        <authorList>
            <person name="Suenaga H."/>
            <person name="Fujihara N."/>
            <person name="Watanabe T."/>
            <person name="Hirose J."/>
            <person name="Kimura N."/>
            <person name="Yamazoe A."/>
            <person name="Hosoyama A."/>
            <person name="Shimodaira J."/>
            <person name="Furukawa K."/>
        </authorList>
    </citation>
    <scope>NUCLEOTIDE SEQUENCE [LARGE SCALE GENOMIC DNA]</scope>
    <source>
        <strain evidence="1 2">KF715</strain>
        <plasmid evidence="2">Plasmid pkf715c dna</plasmid>
    </source>
</reference>
<dbReference type="Proteomes" id="UP000218731">
    <property type="component" value="Plasmid pKF715C"/>
</dbReference>
<organism evidence="1 2">
    <name type="scientific">Pseudomonas putida</name>
    <name type="common">Arthrobacter siderocapsulatus</name>
    <dbReference type="NCBI Taxonomy" id="303"/>
    <lineage>
        <taxon>Bacteria</taxon>
        <taxon>Pseudomonadati</taxon>
        <taxon>Pseudomonadota</taxon>
        <taxon>Gammaproteobacteria</taxon>
        <taxon>Pseudomonadales</taxon>
        <taxon>Pseudomonadaceae</taxon>
        <taxon>Pseudomonas</taxon>
    </lineage>
</organism>
<evidence type="ECO:0000313" key="2">
    <source>
        <dbReference type="Proteomes" id="UP000218731"/>
    </source>
</evidence>
<evidence type="ECO:0000313" key="1">
    <source>
        <dbReference type="EMBL" id="BAW27529.1"/>
    </source>
</evidence>
<name>A0A1L7NPY1_PSEPU</name>
<sequence length="92" mass="10159">MSTDDKPLSLNSLVALRRSLDPEPAKRHRTTIYRAAKRLVAAAEGSSAGVYWTPEQIAAWHPEDFDQLCERVVAAGVMGMDIRGELNFSCDP</sequence>
<geneLocation type="plasmid" evidence="2">
    <name>pkf715c dna</name>
</geneLocation>
<gene>
    <name evidence="1" type="ORF">KF715C_pC960</name>
</gene>
<dbReference type="AlphaFoldDB" id="A0A1L7NPY1"/>
<protein>
    <submittedName>
        <fullName evidence="1">Uncharacterized protein</fullName>
    </submittedName>
</protein>